<sequence>MNNITSNSTTPEISPYFLERPAQANQDNIETASKPTKKVEPTVNLNDSTDDFMPPVEIKKRKFRLKKPQVQLKSKKRRKSTAGNGINNYTIEIFNENVSYSGENGDHLQLAVALSNSSYEAEYGQSSNSSALINEPLDDIGQILKNSKPTNLERFGFQSCKASLLVSNRKKTLTEVSKKNKNRFKYITPVLNIRSADDRESFISSKISLILNQLNPRRKMQWDPGTLCSKLRKFMPKDRNIFQLAASNEVDNFYIDDLNLPKSEYKCGCLLKDWSLIPGRDKSPTRDLKENNDSCIECLEAANSQQLNTFEQSMDEHSKDPPAPSSPDLFPSDDDACLGTSREATEYKSFISGDVLEEKHFSQRLSSQYKKTTVDRNIVISEGSTSIEVIELSDDDSENNEYVRKLASPELATTNLEKQNVIENQADIKIPVDRRSTEISPSENDGSGPHSISFEDNTNSSGDELSGNWLSDEDGCSRQATSLMVDITDIIDPMCSESSDDSASNKEIENIFEGKELSVPYATDDDEPLSHSKAEEEDCQKSCFENYGCFQITNENPNSEQLPSYENIDTSVGVDSSKAQFCRSLLGYNSLDLNVTEYVKSLLNKENECSNHQGLESNSSADNLSRFSTLDESRTSDGEEFTEDQPVSSADGLRTKRSITPTNFIIKTRNVTPMPHYDTLTNSEVQNRLKQFGIKTLTRTKGIKLLKYIYESTHPLVETVDVREENATEMESPGIKRRKKTHTDNPGTSDFPCEEEPNLIEIVGDSLLENERLDDLIFERTKSVTVKSCQVPLQIVWHNFLCCNPTMREQILLYRPLILNTIHQMLKSLGFKFNKQDLLTFLDRKCISVRCNTIQKKEPCL</sequence>
<feature type="compositionally biased region" description="Polar residues" evidence="8">
    <location>
        <begin position="611"/>
        <end position="628"/>
    </location>
</feature>
<dbReference type="CDD" id="cd22999">
    <property type="entry name" value="SAP_SLX4"/>
    <property type="match status" value="1"/>
</dbReference>
<dbReference type="PANTHER" id="PTHR21541">
    <property type="entry name" value="BTB POZ DOMAIN CONTAINING 12"/>
    <property type="match status" value="1"/>
</dbReference>
<reference evidence="10" key="1">
    <citation type="journal article" date="2013" name="Genome Biol.">
        <title>Draft genome of the mountain pine beetle, Dendroctonus ponderosae Hopkins, a major forest pest.</title>
        <authorList>
            <person name="Keeling C.I."/>
            <person name="Yuen M.M."/>
            <person name="Liao N.Y."/>
            <person name="Docking T.R."/>
            <person name="Chan S.K."/>
            <person name="Taylor G.A."/>
            <person name="Palmquist D.L."/>
            <person name="Jackman S.D."/>
            <person name="Nguyen A."/>
            <person name="Li M."/>
            <person name="Henderson H."/>
            <person name="Janes J.K."/>
            <person name="Zhao Y."/>
            <person name="Pandoh P."/>
            <person name="Moore R."/>
            <person name="Sperling F.A."/>
            <person name="Huber D.P."/>
            <person name="Birol I."/>
            <person name="Jones S.J."/>
            <person name="Bohlmann J."/>
        </authorList>
    </citation>
    <scope>NUCLEOTIDE SEQUENCE</scope>
</reference>
<reference evidence="9" key="2">
    <citation type="submission" date="2024-08" db="UniProtKB">
        <authorList>
            <consortium name="EnsemblMetazoa"/>
        </authorList>
    </citation>
    <scope>IDENTIFICATION</scope>
</reference>
<keyword evidence="4" id="KW-0233">DNA recombination</keyword>
<comment type="subcellular location">
    <subcellularLocation>
        <location evidence="1">Nucleus</location>
    </subcellularLocation>
</comment>
<feature type="region of interest" description="Disordered" evidence="8">
    <location>
        <begin position="725"/>
        <end position="751"/>
    </location>
</feature>
<dbReference type="Pfam" id="PF09494">
    <property type="entry name" value="Slx4"/>
    <property type="match status" value="1"/>
</dbReference>
<evidence type="ECO:0000256" key="1">
    <source>
        <dbReference type="ARBA" id="ARBA00004123"/>
    </source>
</evidence>
<evidence type="ECO:0000256" key="3">
    <source>
        <dbReference type="ARBA" id="ARBA00022763"/>
    </source>
</evidence>
<feature type="region of interest" description="Disordered" evidence="8">
    <location>
        <begin position="1"/>
        <end position="53"/>
    </location>
</feature>
<evidence type="ECO:0000256" key="8">
    <source>
        <dbReference type="SAM" id="MobiDB-lite"/>
    </source>
</evidence>
<feature type="compositionally biased region" description="Polar residues" evidence="8">
    <location>
        <begin position="454"/>
        <end position="463"/>
    </location>
</feature>
<name>A0AAR5P2C6_DENPD</name>
<evidence type="ECO:0000256" key="5">
    <source>
        <dbReference type="ARBA" id="ARBA00023204"/>
    </source>
</evidence>
<dbReference type="GeneID" id="109533955"/>
<dbReference type="GO" id="GO:0006281">
    <property type="term" value="P:DNA repair"/>
    <property type="evidence" value="ECO:0007669"/>
    <property type="project" value="UniProtKB-KW"/>
</dbReference>
<dbReference type="PANTHER" id="PTHR21541:SF3">
    <property type="entry name" value="STRUCTURE-SPECIFIC ENDONUCLEASE SUBUNIT SLX4"/>
    <property type="match status" value="1"/>
</dbReference>
<keyword evidence="10" id="KW-1185">Reference proteome</keyword>
<keyword evidence="6" id="KW-0539">Nucleus</keyword>
<feature type="region of interest" description="Disordered" evidence="8">
    <location>
        <begin position="611"/>
        <end position="654"/>
    </location>
</feature>
<dbReference type="EnsemblMetazoa" id="XM_019899478.1">
    <property type="protein sequence ID" value="XP_019755037.1"/>
    <property type="gene ID" value="LOC109533955"/>
</dbReference>
<feature type="region of interest" description="Disordered" evidence="8">
    <location>
        <begin position="427"/>
        <end position="473"/>
    </location>
</feature>
<dbReference type="GO" id="GO:0000712">
    <property type="term" value="P:resolution of meiotic recombination intermediates"/>
    <property type="evidence" value="ECO:0007669"/>
    <property type="project" value="TreeGrafter"/>
</dbReference>
<organism evidence="9 10">
    <name type="scientific">Dendroctonus ponderosae</name>
    <name type="common">Mountain pine beetle</name>
    <dbReference type="NCBI Taxonomy" id="77166"/>
    <lineage>
        <taxon>Eukaryota</taxon>
        <taxon>Metazoa</taxon>
        <taxon>Ecdysozoa</taxon>
        <taxon>Arthropoda</taxon>
        <taxon>Hexapoda</taxon>
        <taxon>Insecta</taxon>
        <taxon>Pterygota</taxon>
        <taxon>Neoptera</taxon>
        <taxon>Endopterygota</taxon>
        <taxon>Coleoptera</taxon>
        <taxon>Polyphaga</taxon>
        <taxon>Cucujiformia</taxon>
        <taxon>Curculionidae</taxon>
        <taxon>Scolytinae</taxon>
        <taxon>Dendroctonus</taxon>
    </lineage>
</organism>
<keyword evidence="5" id="KW-0234">DNA repair</keyword>
<evidence type="ECO:0000256" key="6">
    <source>
        <dbReference type="ARBA" id="ARBA00023242"/>
    </source>
</evidence>
<evidence type="ECO:0000256" key="7">
    <source>
        <dbReference type="ARBA" id="ARBA00029496"/>
    </source>
</evidence>
<comment type="similarity">
    <text evidence="2">Belongs to the SLX4 family.</text>
</comment>
<dbReference type="GO" id="GO:0033557">
    <property type="term" value="C:Slx1-Slx4 complex"/>
    <property type="evidence" value="ECO:0007669"/>
    <property type="project" value="InterPro"/>
</dbReference>
<feature type="region of interest" description="Disordered" evidence="8">
    <location>
        <begin position="311"/>
        <end position="334"/>
    </location>
</feature>
<dbReference type="Proteomes" id="UP000019118">
    <property type="component" value="Unassembled WGS sequence"/>
</dbReference>
<feature type="compositionally biased region" description="Polar residues" evidence="8">
    <location>
        <begin position="1"/>
        <end position="12"/>
    </location>
</feature>
<evidence type="ECO:0000313" key="10">
    <source>
        <dbReference type="Proteomes" id="UP000019118"/>
    </source>
</evidence>
<evidence type="ECO:0000256" key="2">
    <source>
        <dbReference type="ARBA" id="ARBA00006661"/>
    </source>
</evidence>
<dbReference type="InterPro" id="IPR018574">
    <property type="entry name" value="Structure-sp_endonuc_su_Slx4"/>
</dbReference>
<dbReference type="RefSeq" id="XP_019755037.1">
    <property type="nucleotide sequence ID" value="XM_019899478.2"/>
</dbReference>
<dbReference type="GO" id="GO:0006260">
    <property type="term" value="P:DNA replication"/>
    <property type="evidence" value="ECO:0007669"/>
    <property type="project" value="InterPro"/>
</dbReference>
<keyword evidence="3" id="KW-0227">DNA damage</keyword>
<proteinExistence type="inferred from homology"/>
<feature type="compositionally biased region" description="Polar residues" evidence="8">
    <location>
        <begin position="23"/>
        <end position="34"/>
    </location>
</feature>
<evidence type="ECO:0000256" key="4">
    <source>
        <dbReference type="ARBA" id="ARBA00023172"/>
    </source>
</evidence>
<accession>A0AAR5P2C6</accession>
<dbReference type="AlphaFoldDB" id="A0AAR5P2C6"/>
<evidence type="ECO:0000313" key="9">
    <source>
        <dbReference type="EnsemblMetazoa" id="XP_019755037.1"/>
    </source>
</evidence>
<protein>
    <recommendedName>
        <fullName evidence="7">Structure-specific endonuclease subunit SLX4</fullName>
    </recommendedName>
</protein>